<dbReference type="InterPro" id="IPR008538">
    <property type="entry name" value="Uma2"/>
</dbReference>
<keyword evidence="2" id="KW-0378">Hydrolase</keyword>
<dbReference type="Pfam" id="PF05685">
    <property type="entry name" value="Uma2"/>
    <property type="match status" value="1"/>
</dbReference>
<dbReference type="OrthoDB" id="3615205at2"/>
<evidence type="ECO:0000313" key="3">
    <source>
        <dbReference type="Proteomes" id="UP000198727"/>
    </source>
</evidence>
<dbReference type="CDD" id="cd06260">
    <property type="entry name" value="DUF820-like"/>
    <property type="match status" value="1"/>
</dbReference>
<proteinExistence type="predicted"/>
<dbReference type="Proteomes" id="UP000198727">
    <property type="component" value="Unassembled WGS sequence"/>
</dbReference>
<dbReference type="AlphaFoldDB" id="A0A1I5KJL7"/>
<dbReference type="InterPro" id="IPR012296">
    <property type="entry name" value="Nuclease_put_TT1808"/>
</dbReference>
<protein>
    <submittedName>
        <fullName evidence="2">Endonuclease, Uma2 family (Restriction endonuclease fold)</fullName>
    </submittedName>
</protein>
<sequence>MSAVTVDTGPSWDYLLETWRELTVPEGWRPELTVEGIHMTPPPGGSHNLIAGRVNRALLPAMPEGCELFQPQGVGIREVNAIYVPDFCVAPRDVIPRNADPVPAEHVSLAVEITSPGNAEHDRRKKKWAYAHGGIPRYLLIDEFDQEGPAVSLFTEPVQGVYSRTLRVPFGQPIRIGAPFDVELDTSMF</sequence>
<dbReference type="InterPro" id="IPR011335">
    <property type="entry name" value="Restrct_endonuc-II-like"/>
</dbReference>
<dbReference type="Gene3D" id="3.90.1570.10">
    <property type="entry name" value="tt1808, chain A"/>
    <property type="match status" value="1"/>
</dbReference>
<accession>A0A1I5KJL7</accession>
<keyword evidence="2" id="KW-0255">Endonuclease</keyword>
<keyword evidence="2" id="KW-0540">Nuclease</keyword>
<keyword evidence="3" id="KW-1185">Reference proteome</keyword>
<dbReference type="STRING" id="587909.SAMN05421810_101183"/>
<dbReference type="RefSeq" id="WP_092526425.1">
    <property type="nucleotide sequence ID" value="NZ_FOWW01000001.1"/>
</dbReference>
<dbReference type="SUPFAM" id="SSF52980">
    <property type="entry name" value="Restriction endonuclease-like"/>
    <property type="match status" value="1"/>
</dbReference>
<feature type="domain" description="Putative restriction endonuclease" evidence="1">
    <location>
        <begin position="20"/>
        <end position="180"/>
    </location>
</feature>
<organism evidence="2 3">
    <name type="scientific">Amycolatopsis arida</name>
    <dbReference type="NCBI Taxonomy" id="587909"/>
    <lineage>
        <taxon>Bacteria</taxon>
        <taxon>Bacillati</taxon>
        <taxon>Actinomycetota</taxon>
        <taxon>Actinomycetes</taxon>
        <taxon>Pseudonocardiales</taxon>
        <taxon>Pseudonocardiaceae</taxon>
        <taxon>Amycolatopsis</taxon>
    </lineage>
</organism>
<dbReference type="EMBL" id="FOWW01000001">
    <property type="protein sequence ID" value="SFO85225.1"/>
    <property type="molecule type" value="Genomic_DNA"/>
</dbReference>
<evidence type="ECO:0000259" key="1">
    <source>
        <dbReference type="Pfam" id="PF05685"/>
    </source>
</evidence>
<dbReference type="PANTHER" id="PTHR35400:SF3">
    <property type="entry name" value="SLL1072 PROTEIN"/>
    <property type="match status" value="1"/>
</dbReference>
<gene>
    <name evidence="2" type="ORF">SAMN05421810_101183</name>
</gene>
<name>A0A1I5KJL7_9PSEU</name>
<reference evidence="3" key="1">
    <citation type="submission" date="2016-10" db="EMBL/GenBank/DDBJ databases">
        <authorList>
            <person name="Varghese N."/>
            <person name="Submissions S."/>
        </authorList>
    </citation>
    <scope>NUCLEOTIDE SEQUENCE [LARGE SCALE GENOMIC DNA]</scope>
    <source>
        <strain evidence="3">CGMCC 4.5579</strain>
    </source>
</reference>
<dbReference type="GO" id="GO:0004519">
    <property type="term" value="F:endonuclease activity"/>
    <property type="evidence" value="ECO:0007669"/>
    <property type="project" value="UniProtKB-KW"/>
</dbReference>
<dbReference type="PANTHER" id="PTHR35400">
    <property type="entry name" value="SLR1083 PROTEIN"/>
    <property type="match status" value="1"/>
</dbReference>
<evidence type="ECO:0000313" key="2">
    <source>
        <dbReference type="EMBL" id="SFO85225.1"/>
    </source>
</evidence>